<keyword evidence="2" id="KW-1185">Reference proteome</keyword>
<evidence type="ECO:0000313" key="2">
    <source>
        <dbReference type="Proteomes" id="UP000689195"/>
    </source>
</evidence>
<dbReference type="EMBL" id="CAJJDO010000025">
    <property type="protein sequence ID" value="CAD8154219.1"/>
    <property type="molecule type" value="Genomic_DNA"/>
</dbReference>
<proteinExistence type="predicted"/>
<gene>
    <name evidence="1" type="ORF">PPENT_87.1.T0250261</name>
</gene>
<name>A0A8S1TTB3_9CILI</name>
<evidence type="ECO:0000313" key="1">
    <source>
        <dbReference type="EMBL" id="CAD8154219.1"/>
    </source>
</evidence>
<comment type="caution">
    <text evidence="1">The sequence shown here is derived from an EMBL/GenBank/DDBJ whole genome shotgun (WGS) entry which is preliminary data.</text>
</comment>
<organism evidence="1 2">
    <name type="scientific">Paramecium pentaurelia</name>
    <dbReference type="NCBI Taxonomy" id="43138"/>
    <lineage>
        <taxon>Eukaryota</taxon>
        <taxon>Sar</taxon>
        <taxon>Alveolata</taxon>
        <taxon>Ciliophora</taxon>
        <taxon>Intramacronucleata</taxon>
        <taxon>Oligohymenophorea</taxon>
        <taxon>Peniculida</taxon>
        <taxon>Parameciidae</taxon>
        <taxon>Paramecium</taxon>
    </lineage>
</organism>
<accession>A0A8S1TTB3</accession>
<reference evidence="1" key="1">
    <citation type="submission" date="2021-01" db="EMBL/GenBank/DDBJ databases">
        <authorList>
            <consortium name="Genoscope - CEA"/>
            <person name="William W."/>
        </authorList>
    </citation>
    <scope>NUCLEOTIDE SEQUENCE</scope>
</reference>
<dbReference type="AlphaFoldDB" id="A0A8S1TTB3"/>
<dbReference type="OrthoDB" id="310458at2759"/>
<sequence length="395" mass="47384">MKGLNYKSKLTYTYSKNFEEIQRILEKDGFDNFKLNDNLKIVEYSIDNSKSIQLSLLLYLQEIQLIRFSIAQQIQLCQNIYLKYNYLQKQNIQHNYLSSDRIWLKVTNNNQITILPQFLQYSIHFVGFDCPFYEIDNYQNSKREDGQTIKDIIIKILHQLKYKELKKTKSPEKTIALQIIFTSLLEQGIYKSFDNFFEESSKILKKYNYKNQRLSGVVDKELNIFRSKRARRIDDVIENIQLIILSHYKEGQSFKFQQILYTIFPIIAKELKNATFYQNQLLPKNQIYLEFDKQIFYINNQEVDQIINENKESIMKDFKFEIDLQQIKEIINSELPNQLKFLNYFLNNAKFADQQINNILSFINQFKKEIILKVTISTLRDYLNLQILKLIQELI</sequence>
<dbReference type="Proteomes" id="UP000689195">
    <property type="component" value="Unassembled WGS sequence"/>
</dbReference>
<protein>
    <submittedName>
        <fullName evidence="1">Uncharacterized protein</fullName>
    </submittedName>
</protein>